<name>A0A2H0A9B5_9BACT</name>
<evidence type="ECO:0000259" key="7">
    <source>
        <dbReference type="PROSITE" id="PS51006"/>
    </source>
</evidence>
<dbReference type="AlphaFoldDB" id="A0A2H0A9B5"/>
<dbReference type="Gene3D" id="3.40.50.150">
    <property type="entry name" value="Vaccinia Virus protein VP39"/>
    <property type="match status" value="1"/>
</dbReference>
<comment type="catalytic activity">
    <reaction evidence="5">
        <text>S-adenosyl 3-(methylsulfanyl)propylamine + putrescine = S-methyl-5'-thioadenosine + spermidine + H(+)</text>
        <dbReference type="Rhea" id="RHEA:12721"/>
        <dbReference type="ChEBI" id="CHEBI:15378"/>
        <dbReference type="ChEBI" id="CHEBI:17509"/>
        <dbReference type="ChEBI" id="CHEBI:57443"/>
        <dbReference type="ChEBI" id="CHEBI:57834"/>
        <dbReference type="ChEBI" id="CHEBI:326268"/>
        <dbReference type="EC" id="2.5.1.16"/>
    </reaction>
</comment>
<dbReference type="UniPathway" id="UPA00248">
    <property type="reaction ID" value="UER00314"/>
</dbReference>
<dbReference type="InterPro" id="IPR030374">
    <property type="entry name" value="PABS"/>
</dbReference>
<dbReference type="PROSITE" id="PS51006">
    <property type="entry name" value="PABS_2"/>
    <property type="match status" value="1"/>
</dbReference>
<dbReference type="GO" id="GO:0010487">
    <property type="term" value="F:thermospermine synthase activity"/>
    <property type="evidence" value="ECO:0007669"/>
    <property type="project" value="UniProtKB-EC"/>
</dbReference>
<dbReference type="PANTHER" id="PTHR43317">
    <property type="entry name" value="THERMOSPERMINE SYNTHASE ACAULIS5"/>
    <property type="match status" value="1"/>
</dbReference>
<feature type="binding site" evidence="5">
    <location>
        <position position="170"/>
    </location>
    <ligand>
        <name>S-methyl-5'-thioadenosine</name>
        <dbReference type="ChEBI" id="CHEBI:17509"/>
    </ligand>
</feature>
<evidence type="ECO:0000256" key="2">
    <source>
        <dbReference type="ARBA" id="ARBA00022679"/>
    </source>
</evidence>
<comment type="subunit">
    <text evidence="5">Homodimer or homotetramer.</text>
</comment>
<keyword evidence="5" id="KW-0745">Spermidine biosynthesis</keyword>
<dbReference type="FunFam" id="3.40.50.150:FF:000088">
    <property type="entry name" value="Polyamine aminopropyltransferase"/>
    <property type="match status" value="1"/>
</dbReference>
<dbReference type="EMBL" id="PCSH01000023">
    <property type="protein sequence ID" value="PIP42045.1"/>
    <property type="molecule type" value="Genomic_DNA"/>
</dbReference>
<keyword evidence="2 5" id="KW-0808">Transferase</keyword>
<evidence type="ECO:0000256" key="6">
    <source>
        <dbReference type="PROSITE-ProRule" id="PRU00354"/>
    </source>
</evidence>
<feature type="binding site" evidence="5">
    <location>
        <position position="36"/>
    </location>
    <ligand>
        <name>S-methyl-5'-thioadenosine</name>
        <dbReference type="ChEBI" id="CHEBI:17509"/>
    </ligand>
</feature>
<dbReference type="Gene3D" id="2.30.140.10">
    <property type="entry name" value="Spermidine synthase, tetramerisation domain"/>
    <property type="match status" value="1"/>
</dbReference>
<comment type="caution">
    <text evidence="5">Lacks conserved residue(s) required for the propagation of feature annotation.</text>
</comment>
<comment type="catalytic activity">
    <reaction evidence="4">
        <text>S-adenosyl 3-(methylsulfanyl)propylamine + spermidine = thermospermine + S-methyl-5'-thioadenosine + H(+)</text>
        <dbReference type="Rhea" id="RHEA:30515"/>
        <dbReference type="ChEBI" id="CHEBI:15378"/>
        <dbReference type="ChEBI" id="CHEBI:17509"/>
        <dbReference type="ChEBI" id="CHEBI:57443"/>
        <dbReference type="ChEBI" id="CHEBI:57834"/>
        <dbReference type="ChEBI" id="CHEBI:59903"/>
        <dbReference type="EC" id="2.5.1.79"/>
    </reaction>
</comment>
<keyword evidence="3 5" id="KW-0620">Polyamine biosynthesis</keyword>
<feature type="binding site" evidence="5">
    <location>
        <position position="111"/>
    </location>
    <ligand>
        <name>S-methyl-5'-thioadenosine</name>
        <dbReference type="ChEBI" id="CHEBI:17509"/>
    </ligand>
</feature>
<feature type="binding site" evidence="5">
    <location>
        <position position="91"/>
    </location>
    <ligand>
        <name>spermidine</name>
        <dbReference type="ChEBI" id="CHEBI:57834"/>
    </ligand>
</feature>
<feature type="active site" description="Proton acceptor" evidence="5 6">
    <location>
        <position position="161"/>
    </location>
</feature>
<gene>
    <name evidence="5" type="primary">speE</name>
    <name evidence="8" type="ORF">COX18_01525</name>
</gene>
<dbReference type="InterPro" id="IPR001045">
    <property type="entry name" value="Spermi_synthase"/>
</dbReference>
<dbReference type="InterPro" id="IPR035246">
    <property type="entry name" value="Spermidine_synt_N"/>
</dbReference>
<evidence type="ECO:0000313" key="8">
    <source>
        <dbReference type="EMBL" id="PIP42045.1"/>
    </source>
</evidence>
<comment type="similarity">
    <text evidence="1 5">Belongs to the spermidine/spermine synthase family.</text>
</comment>
<reference evidence="8 9" key="1">
    <citation type="submission" date="2017-09" db="EMBL/GenBank/DDBJ databases">
        <title>Depth-based differentiation of microbial function through sediment-hosted aquifers and enrichment of novel symbionts in the deep terrestrial subsurface.</title>
        <authorList>
            <person name="Probst A.J."/>
            <person name="Ladd B."/>
            <person name="Jarett J.K."/>
            <person name="Geller-Mcgrath D.E."/>
            <person name="Sieber C.M."/>
            <person name="Emerson J.B."/>
            <person name="Anantharaman K."/>
            <person name="Thomas B.C."/>
            <person name="Malmstrom R."/>
            <person name="Stieglmeier M."/>
            <person name="Klingl A."/>
            <person name="Woyke T."/>
            <person name="Ryan C.M."/>
            <person name="Banfield J.F."/>
        </authorList>
    </citation>
    <scope>NUCLEOTIDE SEQUENCE [LARGE SCALE GENOMIC DNA]</scope>
    <source>
        <strain evidence="8">CG23_combo_of_CG06-09_8_20_14_all_40_23</strain>
    </source>
</reference>
<dbReference type="EC" id="2.5.1.16" evidence="5"/>
<sequence length="304" mass="34713">MSDNKYYTWHTEPMHAYEQHSIAIKGMPVSIQTPFQQMAIIDSLRFGRCLILDGKVQSSETDEYIYHEALVHPGMIAHPAPRNIMVVGGGEGATVREILKHPDVEHVVMVDIDEEVVENCKKYLPAWHMGAFDDPRVEVLCLDARKYLEETTKKFDIIIIDITEPLEGGPAYLLFTQEFYQIVQNRLTQDGVLIVQSGSAANNDLLCFSSIHKTLQTVFPQVKAYHTFIPSIALLWGFTVSFVNENRSVLSGDELFCELEKRGLTSLKYYDMETHLSMFSLHKYLRESFEKDGKLIQDNAPLTY</sequence>
<evidence type="ECO:0000256" key="1">
    <source>
        <dbReference type="ARBA" id="ARBA00007867"/>
    </source>
</evidence>
<feature type="domain" description="PABS" evidence="7">
    <location>
        <begin position="7"/>
        <end position="243"/>
    </location>
</feature>
<dbReference type="InterPro" id="IPR037163">
    <property type="entry name" value="Spermidine_synt_N_sf"/>
</dbReference>
<comment type="caution">
    <text evidence="8">The sequence shown here is derived from an EMBL/GenBank/DDBJ whole genome shotgun (WGS) entry which is preliminary data.</text>
</comment>
<accession>A0A2H0A9B5</accession>
<evidence type="ECO:0000256" key="5">
    <source>
        <dbReference type="HAMAP-Rule" id="MF_00198"/>
    </source>
</evidence>
<proteinExistence type="inferred from homology"/>
<dbReference type="GO" id="GO:0004766">
    <property type="term" value="F:spermidine synthase activity"/>
    <property type="evidence" value="ECO:0007669"/>
    <property type="project" value="UniProtKB-UniRule"/>
</dbReference>
<dbReference type="GO" id="GO:0008295">
    <property type="term" value="P:spermidine biosynthetic process"/>
    <property type="evidence" value="ECO:0007669"/>
    <property type="project" value="UniProtKB-UniRule"/>
</dbReference>
<feature type="binding site" evidence="5">
    <location>
        <begin position="143"/>
        <end position="144"/>
    </location>
    <ligand>
        <name>S-methyl-5'-thioadenosine</name>
        <dbReference type="ChEBI" id="CHEBI:17509"/>
    </ligand>
</feature>
<dbReference type="InterPro" id="IPR029063">
    <property type="entry name" value="SAM-dependent_MTases_sf"/>
</dbReference>
<dbReference type="PANTHER" id="PTHR43317:SF1">
    <property type="entry name" value="THERMOSPERMINE SYNTHASE ACAULIS5"/>
    <property type="match status" value="1"/>
</dbReference>
<dbReference type="Pfam" id="PF01564">
    <property type="entry name" value="Spermine_synth"/>
    <property type="match status" value="1"/>
</dbReference>
<dbReference type="Pfam" id="PF17284">
    <property type="entry name" value="Spermine_synt_N"/>
    <property type="match status" value="1"/>
</dbReference>
<dbReference type="SUPFAM" id="SSF53335">
    <property type="entry name" value="S-adenosyl-L-methionine-dependent methyltransferases"/>
    <property type="match status" value="1"/>
</dbReference>
<comment type="pathway">
    <text evidence="5">Amine and polyamine biosynthesis; spermidine biosynthesis; spermidine from putrescine: step 1/1.</text>
</comment>
<dbReference type="NCBIfam" id="NF002010">
    <property type="entry name" value="PRK00811.1"/>
    <property type="match status" value="1"/>
</dbReference>
<dbReference type="HAMAP" id="MF_00198">
    <property type="entry name" value="Spermidine_synth"/>
    <property type="match status" value="1"/>
</dbReference>
<dbReference type="NCBIfam" id="NF037959">
    <property type="entry name" value="MFS_SpdSyn"/>
    <property type="match status" value="1"/>
</dbReference>
<dbReference type="Proteomes" id="UP000231067">
    <property type="component" value="Unassembled WGS sequence"/>
</dbReference>
<organism evidence="8 9">
    <name type="scientific">Candidatus Desantisbacteria bacterium CG23_combo_of_CG06-09_8_20_14_all_40_23</name>
    <dbReference type="NCBI Taxonomy" id="1974550"/>
    <lineage>
        <taxon>Bacteria</taxon>
        <taxon>Candidatus Desantisiibacteriota</taxon>
    </lineage>
</organism>
<dbReference type="CDD" id="cd02440">
    <property type="entry name" value="AdoMet_MTases"/>
    <property type="match status" value="1"/>
</dbReference>
<evidence type="ECO:0000256" key="3">
    <source>
        <dbReference type="ARBA" id="ARBA00023115"/>
    </source>
</evidence>
<protein>
    <recommendedName>
        <fullName evidence="5">Polyamine aminopropyltransferase</fullName>
    </recommendedName>
    <alternativeName>
        <fullName evidence="5">Putrescine aminopropyltransferase</fullName>
        <shortName evidence="5">PAPT</shortName>
    </alternativeName>
    <alternativeName>
        <fullName evidence="5">Spermidine synthase</fullName>
        <shortName evidence="5">SPDS</shortName>
        <shortName evidence="5">SPDSY</shortName>
        <ecNumber evidence="5">2.5.1.16</ecNumber>
    </alternativeName>
</protein>
<evidence type="ECO:0000256" key="4">
    <source>
        <dbReference type="ARBA" id="ARBA00048874"/>
    </source>
</evidence>
<feature type="binding site" evidence="5">
    <location>
        <position position="67"/>
    </location>
    <ligand>
        <name>spermidine</name>
        <dbReference type="ChEBI" id="CHEBI:57834"/>
    </ligand>
</feature>
<comment type="function">
    <text evidence="5">Catalyzes the irreversible transfer of a propylamine group from the amino donor S-adenosylmethioninamine (decarboxy-AdoMet) to putrescine (1,4-diaminobutane) to yield spermidine.</text>
</comment>
<evidence type="ECO:0000313" key="9">
    <source>
        <dbReference type="Proteomes" id="UP000231067"/>
    </source>
</evidence>